<dbReference type="SUPFAM" id="SSF55729">
    <property type="entry name" value="Acyl-CoA N-acyltransferases (Nat)"/>
    <property type="match status" value="1"/>
</dbReference>
<dbReference type="InterPro" id="IPR022902">
    <property type="entry name" value="NAcTrfase_Eis"/>
</dbReference>
<accession>A0A4R7TBA0</accession>
<feature type="active site" description="Proton donor" evidence="4">
    <location>
        <position position="121"/>
    </location>
</feature>
<dbReference type="Proteomes" id="UP000295151">
    <property type="component" value="Unassembled WGS sequence"/>
</dbReference>
<evidence type="ECO:0000256" key="2">
    <source>
        <dbReference type="ARBA" id="ARBA00022679"/>
    </source>
</evidence>
<dbReference type="EMBL" id="SOCE01000001">
    <property type="protein sequence ID" value="TDU88547.1"/>
    <property type="molecule type" value="Genomic_DNA"/>
</dbReference>
<dbReference type="InterPro" id="IPR051554">
    <property type="entry name" value="Acetyltransferase_Eis"/>
</dbReference>
<feature type="active site" description="Proton acceptor; via carboxylate" evidence="4">
    <location>
        <position position="403"/>
    </location>
</feature>
<evidence type="ECO:0000256" key="3">
    <source>
        <dbReference type="ARBA" id="ARBA00023315"/>
    </source>
</evidence>
<name>A0A4R7TBA0_9ACTN</name>
<dbReference type="Pfam" id="PF13530">
    <property type="entry name" value="SCP2_2"/>
    <property type="match status" value="1"/>
</dbReference>
<comment type="caution">
    <text evidence="6">The sequence shown here is derived from an EMBL/GenBank/DDBJ whole genome shotgun (WGS) entry which is preliminary data.</text>
</comment>
<dbReference type="PANTHER" id="PTHR37817">
    <property type="entry name" value="N-ACETYLTRANSFERASE EIS"/>
    <property type="match status" value="1"/>
</dbReference>
<feature type="domain" description="N-acetyltransferase" evidence="5">
    <location>
        <begin position="3"/>
        <end position="148"/>
    </location>
</feature>
<keyword evidence="7" id="KW-1185">Reference proteome</keyword>
<dbReference type="GO" id="GO:0030649">
    <property type="term" value="P:aminoglycoside antibiotic catabolic process"/>
    <property type="evidence" value="ECO:0007669"/>
    <property type="project" value="TreeGrafter"/>
</dbReference>
<dbReference type="PROSITE" id="PS51186">
    <property type="entry name" value="GNAT"/>
    <property type="match status" value="1"/>
</dbReference>
<feature type="binding site" evidence="4">
    <location>
        <begin position="79"/>
        <end position="81"/>
    </location>
    <ligand>
        <name>acetyl-CoA</name>
        <dbReference type="ChEBI" id="CHEBI:57288"/>
    </ligand>
</feature>
<feature type="binding site" evidence="4">
    <location>
        <begin position="116"/>
        <end position="117"/>
    </location>
    <ligand>
        <name>acetyl-CoA</name>
        <dbReference type="ChEBI" id="CHEBI:57288"/>
    </ligand>
</feature>
<dbReference type="InterPro" id="IPR000182">
    <property type="entry name" value="GNAT_dom"/>
</dbReference>
<dbReference type="HAMAP" id="MF_01812">
    <property type="entry name" value="Eis"/>
    <property type="match status" value="1"/>
</dbReference>
<proteinExistence type="inferred from homology"/>
<evidence type="ECO:0000313" key="6">
    <source>
        <dbReference type="EMBL" id="TDU88547.1"/>
    </source>
</evidence>
<dbReference type="Gene3D" id="3.40.630.30">
    <property type="match status" value="2"/>
</dbReference>
<evidence type="ECO:0000256" key="4">
    <source>
        <dbReference type="HAMAP-Rule" id="MF_01812"/>
    </source>
</evidence>
<comment type="subunit">
    <text evidence="4">Homohexamer; trimer of dimers.</text>
</comment>
<dbReference type="RefSeq" id="WP_133978156.1">
    <property type="nucleotide sequence ID" value="NZ_SOCE01000001.1"/>
</dbReference>
<dbReference type="CDD" id="cd04301">
    <property type="entry name" value="NAT_SF"/>
    <property type="match status" value="1"/>
</dbReference>
<evidence type="ECO:0000256" key="1">
    <source>
        <dbReference type="ARBA" id="ARBA00009213"/>
    </source>
</evidence>
<dbReference type="InterPro" id="IPR025559">
    <property type="entry name" value="Eis_dom"/>
</dbReference>
<sequence length="403" mass="44060">MGIEIGRFEGGWAELLPLVNLAFAAPWNEAQLEAERKIWEPARSIVATEEKEVVGHTCAFSFDMTVPGARLPVAGVSMVGVLPTHRRRGVLRDLMRRQLTELYENGAEPVAALTASEPVIYGRFGYGLGSDHQEVTVPKVARALRPVEGADDVRVSYADPVESLDICTEIHNAQALERPGMFQFDDRWKTHVIGETVVTDSRNASPIRCVLASRDGETTGYAHYRTKRADKNFVDVIRVHAKDLASHVALWRFLLDQDLLSQTYCELLPSDDPLLSLLVDPRAPSATTRDGHWVRLADVGRALAGRTYASDIDVVLEVEDDFLPWNAGAWHLTGGPGGASCEKTDRAADLRLGVRELGSVYLGRPSLALLGAAGLVEERTAGALRASSAAFLGNRLPWLDTGF</sequence>
<feature type="binding site" evidence="4">
    <location>
        <begin position="87"/>
        <end position="92"/>
    </location>
    <ligand>
        <name>acetyl-CoA</name>
        <dbReference type="ChEBI" id="CHEBI:57288"/>
    </ligand>
</feature>
<dbReference type="Pfam" id="PF17668">
    <property type="entry name" value="Acetyltransf_17"/>
    <property type="match status" value="1"/>
</dbReference>
<evidence type="ECO:0000259" key="5">
    <source>
        <dbReference type="PROSITE" id="PS51186"/>
    </source>
</evidence>
<dbReference type="Pfam" id="PF13527">
    <property type="entry name" value="Acetyltransf_9"/>
    <property type="match status" value="1"/>
</dbReference>
<keyword evidence="2 4" id="KW-0808">Transferase</keyword>
<dbReference type="Gene3D" id="3.30.1050.10">
    <property type="entry name" value="SCP2 sterol-binding domain"/>
    <property type="match status" value="1"/>
</dbReference>
<gene>
    <name evidence="6" type="ORF">EV138_2093</name>
</gene>
<protein>
    <submittedName>
        <fullName evidence="6">Putative acetyltransferase</fullName>
    </submittedName>
</protein>
<comment type="similarity">
    <text evidence="1 4">Belongs to the acetyltransferase Eis family.</text>
</comment>
<dbReference type="InterPro" id="IPR041380">
    <property type="entry name" value="Acetyltransf_17"/>
</dbReference>
<dbReference type="GO" id="GO:0034069">
    <property type="term" value="F:aminoglycoside N-acetyltransferase activity"/>
    <property type="evidence" value="ECO:0007669"/>
    <property type="project" value="TreeGrafter"/>
</dbReference>
<dbReference type="SUPFAM" id="SSF55718">
    <property type="entry name" value="SCP-like"/>
    <property type="match status" value="1"/>
</dbReference>
<reference evidence="6 7" key="1">
    <citation type="submission" date="2019-03" db="EMBL/GenBank/DDBJ databases">
        <title>Genomic Encyclopedia of Type Strains, Phase III (KMG-III): the genomes of soil and plant-associated and newly described type strains.</title>
        <authorList>
            <person name="Whitman W."/>
        </authorList>
    </citation>
    <scope>NUCLEOTIDE SEQUENCE [LARGE SCALE GENOMIC DNA]</scope>
    <source>
        <strain evidence="6 7">VKM Ac-2575</strain>
    </source>
</reference>
<dbReference type="InterPro" id="IPR036527">
    <property type="entry name" value="SCP2_sterol-bd_dom_sf"/>
</dbReference>
<dbReference type="PANTHER" id="PTHR37817:SF1">
    <property type="entry name" value="N-ACETYLTRANSFERASE EIS"/>
    <property type="match status" value="1"/>
</dbReference>
<dbReference type="AlphaFoldDB" id="A0A4R7TBA0"/>
<dbReference type="OrthoDB" id="8399956at2"/>
<evidence type="ECO:0000313" key="7">
    <source>
        <dbReference type="Proteomes" id="UP000295151"/>
    </source>
</evidence>
<keyword evidence="3 4" id="KW-0012">Acyltransferase</keyword>
<organism evidence="6 7">
    <name type="scientific">Kribbella voronezhensis</name>
    <dbReference type="NCBI Taxonomy" id="2512212"/>
    <lineage>
        <taxon>Bacteria</taxon>
        <taxon>Bacillati</taxon>
        <taxon>Actinomycetota</taxon>
        <taxon>Actinomycetes</taxon>
        <taxon>Propionibacteriales</taxon>
        <taxon>Kribbellaceae</taxon>
        <taxon>Kribbella</taxon>
    </lineage>
</organism>
<dbReference type="NCBIfam" id="NF002367">
    <property type="entry name" value="PRK01346.1-4"/>
    <property type="match status" value="1"/>
</dbReference>
<dbReference type="InterPro" id="IPR016181">
    <property type="entry name" value="Acyl_CoA_acyltransferase"/>
</dbReference>